<evidence type="ECO:0000256" key="1">
    <source>
        <dbReference type="SAM" id="Phobius"/>
    </source>
</evidence>
<comment type="caution">
    <text evidence="2">The sequence shown here is derived from an EMBL/GenBank/DDBJ whole genome shotgun (WGS) entry which is preliminary data.</text>
</comment>
<gene>
    <name evidence="2" type="ORF">J2739_003743</name>
</gene>
<keyword evidence="1" id="KW-0812">Transmembrane</keyword>
<reference evidence="2 3" key="1">
    <citation type="submission" date="2023-07" db="EMBL/GenBank/DDBJ databases">
        <title>Sorghum-associated microbial communities from plants grown in Nebraska, USA.</title>
        <authorList>
            <person name="Schachtman D."/>
        </authorList>
    </citation>
    <scope>NUCLEOTIDE SEQUENCE [LARGE SCALE GENOMIC DNA]</scope>
    <source>
        <strain evidence="2 3">DS1781</strain>
    </source>
</reference>
<dbReference type="Proteomes" id="UP001184230">
    <property type="component" value="Unassembled WGS sequence"/>
</dbReference>
<protein>
    <submittedName>
        <fullName evidence="2">Uncharacterized protein</fullName>
    </submittedName>
</protein>
<evidence type="ECO:0000313" key="3">
    <source>
        <dbReference type="Proteomes" id="UP001184230"/>
    </source>
</evidence>
<name>A0ABU1NHM1_9BURK</name>
<evidence type="ECO:0000313" key="2">
    <source>
        <dbReference type="EMBL" id="MDR6537957.1"/>
    </source>
</evidence>
<accession>A0ABU1NHM1</accession>
<feature type="transmembrane region" description="Helical" evidence="1">
    <location>
        <begin position="12"/>
        <end position="30"/>
    </location>
</feature>
<dbReference type="RefSeq" id="WP_309904311.1">
    <property type="nucleotide sequence ID" value="NZ_JAVDRF010000008.1"/>
</dbReference>
<organism evidence="2 3">
    <name type="scientific">Variovorax soli</name>
    <dbReference type="NCBI Taxonomy" id="376815"/>
    <lineage>
        <taxon>Bacteria</taxon>
        <taxon>Pseudomonadati</taxon>
        <taxon>Pseudomonadota</taxon>
        <taxon>Betaproteobacteria</taxon>
        <taxon>Burkholderiales</taxon>
        <taxon>Comamonadaceae</taxon>
        <taxon>Variovorax</taxon>
    </lineage>
</organism>
<proteinExistence type="predicted"/>
<keyword evidence="3" id="KW-1185">Reference proteome</keyword>
<keyword evidence="1" id="KW-1133">Transmembrane helix</keyword>
<keyword evidence="1" id="KW-0472">Membrane</keyword>
<dbReference type="EMBL" id="JAVDRF010000008">
    <property type="protein sequence ID" value="MDR6537957.1"/>
    <property type="molecule type" value="Genomic_DNA"/>
</dbReference>
<sequence length="46" mass="5062">MRPGTRHHLVHAGWLAAAALALLGVFGLYTRPAFLVTLVDQLWACF</sequence>